<dbReference type="EMBL" id="MQWB01000010">
    <property type="protein sequence ID" value="OZC01455.1"/>
    <property type="molecule type" value="Genomic_DNA"/>
</dbReference>
<dbReference type="InterPro" id="IPR029058">
    <property type="entry name" value="AB_hydrolase_fold"/>
</dbReference>
<evidence type="ECO:0000313" key="4">
    <source>
        <dbReference type="Proteomes" id="UP000216446"/>
    </source>
</evidence>
<gene>
    <name evidence="3" type="ORF">BSZ36_17415</name>
</gene>
<feature type="region of interest" description="Disordered" evidence="1">
    <location>
        <begin position="189"/>
        <end position="212"/>
    </location>
</feature>
<dbReference type="InterPro" id="IPR000073">
    <property type="entry name" value="AB_hydrolase_1"/>
</dbReference>
<sequence length="436" mass="45492">MNHIADFPFFPLHVDRDAQLLKPEEEAAFLSHLNESHVQNLLVLSHGWNNDLEEARTLYSELLANLRATLEAEDTYALGGSTAVLGVYWPSKRFAPPSKISGGAASIGGDASSDDVQRALNTLADTLGPDAAEALRKAADLSLDLDERQVQNEFVDAIRKALPDSATEGSDPIPPRLRSASGFEVLGLLAPPPPPPPASGGTGGATSFSPLSVRDPSGGAAGIGDTLRGIRAAALRLANLTTYYTMKERAGNVGKHALAPVLNRLAAAHPALRIHLCGHSFGGRVVTAAASAVAEPVSSLVLLQAAFSHNGFSADFGTGKPGAFRNVLDDHKVSGSIVITHTSNDRAVGLAYPLASRLAGQAASSFGGPEDRFGGIGRNGAQRTDEAQHQRLLPTGQAYSFSEGGLYNLRADDHITDHSDVTGREVAAALVAAMGA</sequence>
<dbReference type="RefSeq" id="WP_143536971.1">
    <property type="nucleotide sequence ID" value="NZ_MQWB01000010.1"/>
</dbReference>
<comment type="caution">
    <text evidence="3">The sequence shown here is derived from an EMBL/GenBank/DDBJ whole genome shotgun (WGS) entry which is preliminary data.</text>
</comment>
<organism evidence="3 4">
    <name type="scientific">Rubricoccus marinus</name>
    <dbReference type="NCBI Taxonomy" id="716817"/>
    <lineage>
        <taxon>Bacteria</taxon>
        <taxon>Pseudomonadati</taxon>
        <taxon>Rhodothermota</taxon>
        <taxon>Rhodothermia</taxon>
        <taxon>Rhodothermales</taxon>
        <taxon>Rubricoccaceae</taxon>
        <taxon>Rubricoccus</taxon>
    </lineage>
</organism>
<keyword evidence="4" id="KW-1185">Reference proteome</keyword>
<dbReference type="Proteomes" id="UP000216446">
    <property type="component" value="Unassembled WGS sequence"/>
</dbReference>
<evidence type="ECO:0000313" key="3">
    <source>
        <dbReference type="EMBL" id="OZC01455.1"/>
    </source>
</evidence>
<name>A0A259TUL7_9BACT</name>
<dbReference type="OrthoDB" id="280053at2"/>
<evidence type="ECO:0000259" key="2">
    <source>
        <dbReference type="Pfam" id="PF00561"/>
    </source>
</evidence>
<dbReference type="SUPFAM" id="SSF53474">
    <property type="entry name" value="alpha/beta-Hydrolases"/>
    <property type="match status" value="1"/>
</dbReference>
<dbReference type="Pfam" id="PF00561">
    <property type="entry name" value="Abhydrolase_1"/>
    <property type="match status" value="1"/>
</dbReference>
<dbReference type="InParanoid" id="A0A259TUL7"/>
<protein>
    <recommendedName>
        <fullName evidence="2">AB hydrolase-1 domain-containing protein</fullName>
    </recommendedName>
</protein>
<proteinExistence type="predicted"/>
<evidence type="ECO:0000256" key="1">
    <source>
        <dbReference type="SAM" id="MobiDB-lite"/>
    </source>
</evidence>
<reference evidence="3 4" key="1">
    <citation type="submission" date="2016-11" db="EMBL/GenBank/DDBJ databases">
        <title>Study of marine rhodopsin-containing bacteria.</title>
        <authorList>
            <person name="Yoshizawa S."/>
            <person name="Kumagai Y."/>
            <person name="Kogure K."/>
        </authorList>
    </citation>
    <scope>NUCLEOTIDE SEQUENCE [LARGE SCALE GENOMIC DNA]</scope>
    <source>
        <strain evidence="3 4">SG-29</strain>
    </source>
</reference>
<feature type="domain" description="AB hydrolase-1" evidence="2">
    <location>
        <begin position="254"/>
        <end position="333"/>
    </location>
</feature>
<dbReference type="AlphaFoldDB" id="A0A259TUL7"/>
<dbReference type="Gene3D" id="3.40.50.1820">
    <property type="entry name" value="alpha/beta hydrolase"/>
    <property type="match status" value="1"/>
</dbReference>
<accession>A0A259TUL7</accession>